<dbReference type="PANTHER" id="PTHR34187:SF3">
    <property type="entry name" value="DUF DOMAIN PROTEIN (AFU_ORTHOLOGUE AFUA_6G11150)"/>
    <property type="match status" value="1"/>
</dbReference>
<evidence type="ECO:0000256" key="5">
    <source>
        <dbReference type="SAM" id="Phobius"/>
    </source>
</evidence>
<dbReference type="Proteomes" id="UP000001294">
    <property type="component" value="Unassembled WGS sequence"/>
</dbReference>
<keyword evidence="3 5" id="KW-1133">Transmembrane helix</keyword>
<dbReference type="HOGENOM" id="CLU_1012316_0_0_1"/>
<comment type="subcellular location">
    <subcellularLocation>
        <location evidence="1">Endomembrane system</location>
        <topology evidence="1">Multi-pass membrane protein</topology>
    </subcellularLocation>
</comment>
<evidence type="ECO:0000256" key="1">
    <source>
        <dbReference type="ARBA" id="ARBA00004127"/>
    </source>
</evidence>
<dbReference type="InterPro" id="IPR003807">
    <property type="entry name" value="DUF202"/>
</dbReference>
<dbReference type="OrthoDB" id="5525680at2759"/>
<accession>B6QNH1</accession>
<organism evidence="7 8">
    <name type="scientific">Talaromyces marneffei (strain ATCC 18224 / CBS 334.59 / QM 7333)</name>
    <name type="common">Penicillium marneffei</name>
    <dbReference type="NCBI Taxonomy" id="441960"/>
    <lineage>
        <taxon>Eukaryota</taxon>
        <taxon>Fungi</taxon>
        <taxon>Dikarya</taxon>
        <taxon>Ascomycota</taxon>
        <taxon>Pezizomycotina</taxon>
        <taxon>Eurotiomycetes</taxon>
        <taxon>Eurotiomycetidae</taxon>
        <taxon>Eurotiales</taxon>
        <taxon>Trichocomaceae</taxon>
        <taxon>Talaromyces</taxon>
        <taxon>Talaromyces sect. Talaromyces</taxon>
    </lineage>
</organism>
<dbReference type="PANTHER" id="PTHR34187">
    <property type="entry name" value="FGR18P"/>
    <property type="match status" value="1"/>
</dbReference>
<feature type="transmembrane region" description="Helical" evidence="5">
    <location>
        <begin position="97"/>
        <end position="120"/>
    </location>
</feature>
<gene>
    <name evidence="7" type="ORF">PMAA_052690</name>
</gene>
<keyword evidence="4 5" id="KW-0472">Membrane</keyword>
<dbReference type="VEuPathDB" id="FungiDB:PMAA_052690"/>
<proteinExistence type="predicted"/>
<evidence type="ECO:0000313" key="7">
    <source>
        <dbReference type="EMBL" id="EEA21459.1"/>
    </source>
</evidence>
<dbReference type="AlphaFoldDB" id="B6QNH1"/>
<sequence length="275" mass="30841">MDTIRPRKFNPLVNPTHSRPVLVENESSSPNHIFLARPLLGPLLFENTASDARDHLANERTFLSWLRLSIYLAIVSSAILISFHLTSIPTQLERSIALPLGIVFWCMSLACLASGFGLYVTTVKKYSRKAALVQSGWKTQAIFGVMATVIIGCCILFLPICTSEVITNSVDMCTPVMCRNEGILQPANNVWSNKSIMQRYGDFFHSSNTEQEWKENGPTPYQNRSLLKQPKNAGGINMYYLRTHPSRAAVAICQYSSFDLAMEFRLQDSIEVSKL</sequence>
<evidence type="ECO:0000256" key="2">
    <source>
        <dbReference type="ARBA" id="ARBA00022692"/>
    </source>
</evidence>
<dbReference type="PhylomeDB" id="B6QNH1"/>
<name>B6QNH1_TALMQ</name>
<keyword evidence="2 5" id="KW-0812">Transmembrane</keyword>
<feature type="transmembrane region" description="Helical" evidence="5">
    <location>
        <begin position="65"/>
        <end position="85"/>
    </location>
</feature>
<evidence type="ECO:0000259" key="6">
    <source>
        <dbReference type="Pfam" id="PF02656"/>
    </source>
</evidence>
<dbReference type="InterPro" id="IPR052053">
    <property type="entry name" value="IM_YidH-like"/>
</dbReference>
<evidence type="ECO:0000256" key="3">
    <source>
        <dbReference type="ARBA" id="ARBA00022989"/>
    </source>
</evidence>
<dbReference type="GO" id="GO:0012505">
    <property type="term" value="C:endomembrane system"/>
    <property type="evidence" value="ECO:0007669"/>
    <property type="project" value="UniProtKB-SubCell"/>
</dbReference>
<dbReference type="Pfam" id="PF02656">
    <property type="entry name" value="DUF202"/>
    <property type="match status" value="1"/>
</dbReference>
<dbReference type="EMBL" id="DS995903">
    <property type="protein sequence ID" value="EEA21459.1"/>
    <property type="molecule type" value="Genomic_DNA"/>
</dbReference>
<feature type="domain" description="DUF202" evidence="6">
    <location>
        <begin position="53"/>
        <end position="124"/>
    </location>
</feature>
<evidence type="ECO:0000256" key="4">
    <source>
        <dbReference type="ARBA" id="ARBA00023136"/>
    </source>
</evidence>
<reference evidence="8" key="1">
    <citation type="journal article" date="2015" name="Genome Announc.">
        <title>Genome sequence of the AIDS-associated pathogen Penicillium marneffei (ATCC18224) and its near taxonomic relative Talaromyces stipitatus (ATCC10500).</title>
        <authorList>
            <person name="Nierman W.C."/>
            <person name="Fedorova-Abrams N.D."/>
            <person name="Andrianopoulos A."/>
        </authorList>
    </citation>
    <scope>NUCLEOTIDE SEQUENCE [LARGE SCALE GENOMIC DNA]</scope>
    <source>
        <strain evidence="8">ATCC 18224 / CBS 334.59 / QM 7333</strain>
    </source>
</reference>
<keyword evidence="8" id="KW-1185">Reference proteome</keyword>
<feature type="transmembrane region" description="Helical" evidence="5">
    <location>
        <begin position="141"/>
        <end position="160"/>
    </location>
</feature>
<evidence type="ECO:0000313" key="8">
    <source>
        <dbReference type="Proteomes" id="UP000001294"/>
    </source>
</evidence>
<protein>
    <recommendedName>
        <fullName evidence="6">DUF202 domain-containing protein</fullName>
    </recommendedName>
</protein>